<dbReference type="Proteomes" id="UP000549797">
    <property type="component" value="Unassembled WGS sequence"/>
</dbReference>
<evidence type="ECO:0000313" key="8">
    <source>
        <dbReference type="EMBL" id="NWJ84205.1"/>
    </source>
</evidence>
<evidence type="ECO:0000313" key="12">
    <source>
        <dbReference type="Proteomes" id="UP000520052"/>
    </source>
</evidence>
<evidence type="ECO:0000313" key="7">
    <source>
        <dbReference type="EMBL" id="NWJ57151.1"/>
    </source>
</evidence>
<evidence type="ECO:0000313" key="18">
    <source>
        <dbReference type="Proteomes" id="UP000587702"/>
    </source>
</evidence>
<dbReference type="GO" id="GO:0004527">
    <property type="term" value="F:exonuclease activity"/>
    <property type="evidence" value="ECO:0007669"/>
    <property type="project" value="UniProtKB-KW"/>
</dbReference>
<dbReference type="InterPro" id="IPR004843">
    <property type="entry name" value="Calcineurin-like_PHP"/>
</dbReference>
<dbReference type="Proteomes" id="UP000520052">
    <property type="component" value="Unassembled WGS sequence"/>
</dbReference>
<evidence type="ECO:0000259" key="4">
    <source>
        <dbReference type="Pfam" id="PF00149"/>
    </source>
</evidence>
<evidence type="ECO:0000313" key="14">
    <source>
        <dbReference type="Proteomes" id="UP000547822"/>
    </source>
</evidence>
<dbReference type="CDD" id="cd00840">
    <property type="entry name" value="MPP_Mre11_N"/>
    <property type="match status" value="1"/>
</dbReference>
<dbReference type="AlphaFoldDB" id="A0A7K4NIA6"/>
<dbReference type="PANTHER" id="PTHR30337:SF0">
    <property type="entry name" value="NUCLEASE SBCCD SUBUNIT D"/>
    <property type="match status" value="1"/>
</dbReference>
<evidence type="ECO:0000313" key="5">
    <source>
        <dbReference type="EMBL" id="NWJ20240.1"/>
    </source>
</evidence>
<dbReference type="InterPro" id="IPR050535">
    <property type="entry name" value="DNA_Repair-Maintenance_Comp"/>
</dbReference>
<evidence type="ECO:0000256" key="3">
    <source>
        <dbReference type="ARBA" id="ARBA00022839"/>
    </source>
</evidence>
<evidence type="ECO:0000313" key="15">
    <source>
        <dbReference type="Proteomes" id="UP000549797"/>
    </source>
</evidence>
<dbReference type="EMBL" id="JACATE010000005">
    <property type="protein sequence ID" value="NWJ28566.1"/>
    <property type="molecule type" value="Genomic_DNA"/>
</dbReference>
<dbReference type="Gene3D" id="3.60.21.10">
    <property type="match status" value="1"/>
</dbReference>
<evidence type="ECO:0000313" key="9">
    <source>
        <dbReference type="EMBL" id="NWK01067.1"/>
    </source>
</evidence>
<evidence type="ECO:0000313" key="16">
    <source>
        <dbReference type="Proteomes" id="UP000563820"/>
    </source>
</evidence>
<protein>
    <submittedName>
        <fullName evidence="9">DNA repair exonuclease</fullName>
    </submittedName>
</protein>
<evidence type="ECO:0000313" key="11">
    <source>
        <dbReference type="EMBL" id="NWK13941.1"/>
    </source>
</evidence>
<dbReference type="SUPFAM" id="SSF56300">
    <property type="entry name" value="Metallo-dependent phosphatases"/>
    <property type="match status" value="1"/>
</dbReference>
<dbReference type="Proteomes" id="UP000587702">
    <property type="component" value="Unassembled WGS sequence"/>
</dbReference>
<comment type="caution">
    <text evidence="9">The sequence shown here is derived from an EMBL/GenBank/DDBJ whole genome shotgun (WGS) entry which is preliminary data.</text>
</comment>
<dbReference type="EMBL" id="JACATC010000006">
    <property type="protein sequence ID" value="NWJ84205.1"/>
    <property type="molecule type" value="Genomic_DNA"/>
</dbReference>
<keyword evidence="1" id="KW-0540">Nuclease</keyword>
<organism evidence="9 14">
    <name type="scientific">Marine Group I thaumarchaeote</name>
    <dbReference type="NCBI Taxonomy" id="2511932"/>
    <lineage>
        <taxon>Archaea</taxon>
        <taxon>Nitrososphaerota</taxon>
        <taxon>Marine Group I</taxon>
    </lineage>
</organism>
<keyword evidence="3 9" id="KW-0269">Exonuclease</keyword>
<dbReference type="Proteomes" id="UP000547822">
    <property type="component" value="Unassembled WGS sequence"/>
</dbReference>
<accession>A0A7K4NIA6</accession>
<evidence type="ECO:0000313" key="6">
    <source>
        <dbReference type="EMBL" id="NWJ28566.1"/>
    </source>
</evidence>
<dbReference type="Pfam" id="PF00149">
    <property type="entry name" value="Metallophos"/>
    <property type="match status" value="1"/>
</dbReference>
<evidence type="ECO:0000313" key="10">
    <source>
        <dbReference type="EMBL" id="NWK08993.1"/>
    </source>
</evidence>
<reference evidence="9" key="2">
    <citation type="submission" date="2020-06" db="EMBL/GenBank/DDBJ databases">
        <authorList>
            <person name="Wang Y."/>
        </authorList>
    </citation>
    <scope>NUCLEOTIDE SEQUENCE</scope>
    <source>
        <strain evidence="10">D1a</strain>
        <strain evidence="5">L14</strain>
        <strain evidence="7">L15a</strain>
        <strain evidence="11">L19a</strain>
        <strain evidence="6">T1L11</strain>
        <strain evidence="9">T1L9</strain>
        <strain evidence="8">T3L1</strain>
    </source>
</reference>
<dbReference type="EMBL" id="JACATI010000003">
    <property type="protein sequence ID" value="NWJ20240.1"/>
    <property type="molecule type" value="Genomic_DNA"/>
</dbReference>
<dbReference type="EMBL" id="JACATJ010000006">
    <property type="protein sequence ID" value="NWK08993.1"/>
    <property type="molecule type" value="Genomic_DNA"/>
</dbReference>
<dbReference type="Proteomes" id="UP000535457">
    <property type="component" value="Unassembled WGS sequence"/>
</dbReference>
<dbReference type="EMBL" id="JACATD010000004">
    <property type="protein sequence ID" value="NWK01067.1"/>
    <property type="molecule type" value="Genomic_DNA"/>
</dbReference>
<reference evidence="12 13" key="1">
    <citation type="journal article" date="2019" name="Environ. Microbiol.">
        <title>Genomics insights into ecotype formation of ammonia-oxidizing archaea in the deep ocean.</title>
        <authorList>
            <person name="Wang Y."/>
            <person name="Huang J.M."/>
            <person name="Cui G.J."/>
            <person name="Nunoura T."/>
            <person name="Takaki Y."/>
            <person name="Li W.L."/>
            <person name="Li J."/>
            <person name="Gao Z.M."/>
            <person name="Takai K."/>
            <person name="Zhang A.Q."/>
            <person name="Stepanauskas R."/>
        </authorList>
    </citation>
    <scope>NUCLEOTIDE SEQUENCE [LARGE SCALE GENOMIC DNA]</scope>
    <source>
        <strain evidence="10 15">D1a</strain>
        <strain evidence="5 18">L14</strain>
        <strain evidence="7 17">L15a</strain>
        <strain evidence="11 13">L19a</strain>
        <strain evidence="6 16">T1L11</strain>
        <strain evidence="9 14">T1L9</strain>
        <strain evidence="8 12">T3L1</strain>
    </source>
</reference>
<gene>
    <name evidence="9" type="ORF">HX840_04090</name>
    <name evidence="6" type="ORF">HX848_04150</name>
    <name evidence="10" type="ORF">HX852_04320</name>
    <name evidence="11" type="ORF">HX853_04820</name>
    <name evidence="8" type="ORF">HX854_05710</name>
    <name evidence="7" type="ORF">HX858_05290</name>
    <name evidence="5" type="ORF">HX860_04125</name>
</gene>
<evidence type="ECO:0000256" key="2">
    <source>
        <dbReference type="ARBA" id="ARBA00022801"/>
    </source>
</evidence>
<dbReference type="PANTHER" id="PTHR30337">
    <property type="entry name" value="COMPONENT OF ATP-DEPENDENT DSDNA EXONUCLEASE"/>
    <property type="match status" value="1"/>
</dbReference>
<name>A0A7K4NIA6_9ARCH</name>
<evidence type="ECO:0000313" key="13">
    <source>
        <dbReference type="Proteomes" id="UP000535457"/>
    </source>
</evidence>
<sequence length="418" mass="46803">MLFAHLSDIHLGFQKHEALQKIEQTVFEKALDECISRKVDFILIPGDLFHVNIPEMRVQKFAFAKFRQVHEAGIPVYVVYGSHDSSPVSNSVIDLLVAIGYISKVTKVKDSEDGKIVLDFLVDPKTGAKICGFSGLKVGKDREYYEKLDRDSLEVESGFKIFLFHGGISDMKTEAGIERDHMPLSLLPKNFDYYAGGHMHKWNHQSFDGYSNVVYPGTPFAGFHSDLEENSKGQKRGFVLVEFEDKIKDVSFVELENTSYEIIEIDANNRKADSINKELLEKTQGIDPVNKVVIIKIDGEMTSGKTSDVDISGIRESLYQREASAVEISKNRLTSLEYRITEAKGENKAEIETNVFSENIGQLQFKAKNLIGDLGVALAKKLLSELGQPALENEKKADYASRIRQDALGVLGLKLDDS</sequence>
<evidence type="ECO:0000256" key="1">
    <source>
        <dbReference type="ARBA" id="ARBA00022722"/>
    </source>
</evidence>
<keyword evidence="2" id="KW-0378">Hydrolase</keyword>
<dbReference type="Proteomes" id="UP000563820">
    <property type="component" value="Unassembled WGS sequence"/>
</dbReference>
<dbReference type="Proteomes" id="UP000575480">
    <property type="component" value="Unassembled WGS sequence"/>
</dbReference>
<feature type="domain" description="Calcineurin-like phosphoesterase" evidence="4">
    <location>
        <begin position="1"/>
        <end position="201"/>
    </location>
</feature>
<dbReference type="EMBL" id="JACATH010000003">
    <property type="protein sequence ID" value="NWJ57151.1"/>
    <property type="molecule type" value="Genomic_DNA"/>
</dbReference>
<proteinExistence type="predicted"/>
<dbReference type="InterPro" id="IPR029052">
    <property type="entry name" value="Metallo-depent_PP-like"/>
</dbReference>
<evidence type="ECO:0000313" key="17">
    <source>
        <dbReference type="Proteomes" id="UP000575480"/>
    </source>
</evidence>
<dbReference type="EMBL" id="JACATG010000006">
    <property type="protein sequence ID" value="NWK13941.1"/>
    <property type="molecule type" value="Genomic_DNA"/>
</dbReference>
<dbReference type="InterPro" id="IPR041796">
    <property type="entry name" value="Mre11_N"/>
</dbReference>